<dbReference type="AlphaFoldDB" id="A0A2N3YJA8"/>
<dbReference type="Proteomes" id="UP000233781">
    <property type="component" value="Unassembled WGS sequence"/>
</dbReference>
<comment type="caution">
    <text evidence="1">The sequence shown here is derived from an EMBL/GenBank/DDBJ whole genome shotgun (WGS) entry which is preliminary data.</text>
</comment>
<organism evidence="1 2">
    <name type="scientific">Phycicoccus duodecadis</name>
    <dbReference type="NCBI Taxonomy" id="173053"/>
    <lineage>
        <taxon>Bacteria</taxon>
        <taxon>Bacillati</taxon>
        <taxon>Actinomycetota</taxon>
        <taxon>Actinomycetes</taxon>
        <taxon>Micrococcales</taxon>
        <taxon>Intrasporangiaceae</taxon>
        <taxon>Phycicoccus</taxon>
    </lineage>
</organism>
<evidence type="ECO:0000313" key="2">
    <source>
        <dbReference type="Proteomes" id="UP000233781"/>
    </source>
</evidence>
<protein>
    <recommendedName>
        <fullName evidence="3">BNR/Asp-box repeat protein</fullName>
    </recommendedName>
</protein>
<dbReference type="EMBL" id="PJNE01000001">
    <property type="protein sequence ID" value="PKW26933.1"/>
    <property type="molecule type" value="Genomic_DNA"/>
</dbReference>
<dbReference type="GO" id="GO:0010411">
    <property type="term" value="P:xyloglucan metabolic process"/>
    <property type="evidence" value="ECO:0007669"/>
    <property type="project" value="TreeGrafter"/>
</dbReference>
<dbReference type="PANTHER" id="PTHR43739:SF5">
    <property type="entry name" value="EXO-ALPHA-SIALIDASE"/>
    <property type="match status" value="1"/>
</dbReference>
<reference evidence="1 2" key="1">
    <citation type="submission" date="2017-12" db="EMBL/GenBank/DDBJ databases">
        <title>Sequencing the genomes of 1000 Actinobacteria strains.</title>
        <authorList>
            <person name="Klenk H.-P."/>
        </authorList>
    </citation>
    <scope>NUCLEOTIDE SEQUENCE [LARGE SCALE GENOMIC DNA]</scope>
    <source>
        <strain evidence="1 2">DSM 12806</strain>
    </source>
</reference>
<sequence length="393" mass="42179">MMSEPTIHLLVGTSKGAFVLDGDADRGHWRVRGPYCDGWPINHAVGDPATGTMWAGGGSDWTGAGVWRSDDAGHTWELTKLTTGQLDQWAANDPGFAAMMGWTEEPVPFGDRFAQVWSLGRSAGRLYAGTKPAMLLVSDDDGRTWDEVKGLSDHPSREEWVPGGAGLVLHTIVADPQDPERMWLGISSAGVFATTDGGVTWERRNDLADPHAGDAYDHPASASDGHTGLCVHHMEGAPGGRLYQQNHHGVWRSDDGAGTWHDVTAGLPSTFGFPLWAHPHDGGTVWTLPLNGDMEGRFPPDASAAVWRSRDAGATWEAMREGLPQEACFFTVLRQGMTGDHQDPAGVYFGTNSGSVFASRDEGETWSEVARHLPTVLSVDVVLEPAVVPVAGS</sequence>
<evidence type="ECO:0000313" key="1">
    <source>
        <dbReference type="EMBL" id="PKW26933.1"/>
    </source>
</evidence>
<name>A0A2N3YJA8_9MICO</name>
<accession>A0A2N3YJA8</accession>
<gene>
    <name evidence="1" type="ORF">ATL31_1762</name>
</gene>
<proteinExistence type="predicted"/>
<evidence type="ECO:0008006" key="3">
    <source>
        <dbReference type="Google" id="ProtNLM"/>
    </source>
</evidence>
<dbReference type="InterPro" id="IPR052025">
    <property type="entry name" value="Xyloglucanase_GH74"/>
</dbReference>
<dbReference type="InterPro" id="IPR015943">
    <property type="entry name" value="WD40/YVTN_repeat-like_dom_sf"/>
</dbReference>
<dbReference type="Gene3D" id="2.130.10.10">
    <property type="entry name" value="YVTN repeat-like/Quinoprotein amine dehydrogenase"/>
    <property type="match status" value="1"/>
</dbReference>
<dbReference type="CDD" id="cd15482">
    <property type="entry name" value="Sialidase_non-viral"/>
    <property type="match status" value="1"/>
</dbReference>
<dbReference type="SUPFAM" id="SSF110296">
    <property type="entry name" value="Oligoxyloglucan reducing end-specific cellobiohydrolase"/>
    <property type="match status" value="1"/>
</dbReference>
<keyword evidence="2" id="KW-1185">Reference proteome</keyword>
<dbReference type="PANTHER" id="PTHR43739">
    <property type="entry name" value="XYLOGLUCANASE (EUROFUNG)"/>
    <property type="match status" value="1"/>
</dbReference>